<protein>
    <recommendedName>
        <fullName evidence="8">Rhodopsin domain-containing protein</fullName>
    </recommendedName>
</protein>
<evidence type="ECO:0000256" key="5">
    <source>
        <dbReference type="ARBA" id="ARBA00038359"/>
    </source>
</evidence>
<feature type="transmembrane region" description="Helical" evidence="7">
    <location>
        <begin position="186"/>
        <end position="209"/>
    </location>
</feature>
<evidence type="ECO:0000256" key="3">
    <source>
        <dbReference type="ARBA" id="ARBA00022989"/>
    </source>
</evidence>
<feature type="transmembrane region" description="Helical" evidence="7">
    <location>
        <begin position="30"/>
        <end position="51"/>
    </location>
</feature>
<feature type="transmembrane region" description="Helical" evidence="7">
    <location>
        <begin position="143"/>
        <end position="163"/>
    </location>
</feature>
<dbReference type="GO" id="GO:0016020">
    <property type="term" value="C:membrane"/>
    <property type="evidence" value="ECO:0007669"/>
    <property type="project" value="UniProtKB-SubCell"/>
</dbReference>
<dbReference type="Pfam" id="PF20684">
    <property type="entry name" value="Fung_rhodopsin"/>
    <property type="match status" value="1"/>
</dbReference>
<comment type="caution">
    <text evidence="9">The sequence shown here is derived from an EMBL/GenBank/DDBJ whole genome shotgun (WGS) entry which is preliminary data.</text>
</comment>
<dbReference type="PANTHER" id="PTHR33048:SF47">
    <property type="entry name" value="INTEGRAL MEMBRANE PROTEIN-RELATED"/>
    <property type="match status" value="1"/>
</dbReference>
<feature type="domain" description="Rhodopsin" evidence="8">
    <location>
        <begin position="47"/>
        <end position="285"/>
    </location>
</feature>
<keyword evidence="3 7" id="KW-1133">Transmembrane helix</keyword>
<dbReference type="InterPro" id="IPR052337">
    <property type="entry name" value="SAT4-like"/>
</dbReference>
<gene>
    <name evidence="9" type="ORF">N7456_003532</name>
</gene>
<keyword evidence="10" id="KW-1185">Reference proteome</keyword>
<comment type="similarity">
    <text evidence="5">Belongs to the SAT4 family.</text>
</comment>
<evidence type="ECO:0000256" key="1">
    <source>
        <dbReference type="ARBA" id="ARBA00004141"/>
    </source>
</evidence>
<dbReference type="EMBL" id="JAPQKH010000003">
    <property type="protein sequence ID" value="KAJ5106857.1"/>
    <property type="molecule type" value="Genomic_DNA"/>
</dbReference>
<sequence>MAIETIVPALPPPAGQTSNFVNPDYIGTKFLVVNCVFLPLAIIGLAVRTWTRLFVVRSFRADDYLMVLALLSSCVLTGVTLDMLNWGLGRHMWDVPATYFSPWFNKFNLIAAIFYCAGTGFTKCSVLIFYLRIFPSKNFHIAVWVLVFIAAGYSVASILANILSCHPVAKSWDSTITTGYCMNRPVFYFANAGLGIFTDFATVAVPIPWIRRLQMPLRQKVAVCAILAMGCFVGIVSCVRLASLYTLLTSIDLTWTTTDALMWCAIELNLGIFGGCVTAIRPFIRQYFPRLLGLSSGGGYGSSQSRKQSHPLNSMPRSQRPDFSGRDSGYITTLSTSRAAPDNDSEEHILSAQHTNPNKELDGIMRTVEFDVENSASSMAR</sequence>
<evidence type="ECO:0000256" key="2">
    <source>
        <dbReference type="ARBA" id="ARBA00022692"/>
    </source>
</evidence>
<keyword evidence="2 7" id="KW-0812">Transmembrane</keyword>
<dbReference type="Proteomes" id="UP001149165">
    <property type="component" value="Unassembled WGS sequence"/>
</dbReference>
<feature type="region of interest" description="Disordered" evidence="6">
    <location>
        <begin position="299"/>
        <end position="366"/>
    </location>
</feature>
<dbReference type="AlphaFoldDB" id="A0A9W9FUZ4"/>
<keyword evidence="4 7" id="KW-0472">Membrane</keyword>
<reference evidence="9" key="2">
    <citation type="journal article" date="2023" name="IMA Fungus">
        <title>Comparative genomic study of the Penicillium genus elucidates a diverse pangenome and 15 lateral gene transfer events.</title>
        <authorList>
            <person name="Petersen C."/>
            <person name="Sorensen T."/>
            <person name="Nielsen M.R."/>
            <person name="Sondergaard T.E."/>
            <person name="Sorensen J.L."/>
            <person name="Fitzpatrick D.A."/>
            <person name="Frisvad J.C."/>
            <person name="Nielsen K.L."/>
        </authorList>
    </citation>
    <scope>NUCLEOTIDE SEQUENCE</scope>
    <source>
        <strain evidence="9">IBT 30069</strain>
    </source>
</reference>
<comment type="subcellular location">
    <subcellularLocation>
        <location evidence="1">Membrane</location>
        <topology evidence="1">Multi-pass membrane protein</topology>
    </subcellularLocation>
</comment>
<evidence type="ECO:0000256" key="4">
    <source>
        <dbReference type="ARBA" id="ARBA00023136"/>
    </source>
</evidence>
<reference evidence="9" key="1">
    <citation type="submission" date="2022-11" db="EMBL/GenBank/DDBJ databases">
        <authorList>
            <person name="Petersen C."/>
        </authorList>
    </citation>
    <scope>NUCLEOTIDE SEQUENCE</scope>
    <source>
        <strain evidence="9">IBT 30069</strain>
    </source>
</reference>
<feature type="transmembrane region" description="Helical" evidence="7">
    <location>
        <begin position="63"/>
        <end position="87"/>
    </location>
</feature>
<accession>A0A9W9FUZ4</accession>
<evidence type="ECO:0000256" key="6">
    <source>
        <dbReference type="SAM" id="MobiDB-lite"/>
    </source>
</evidence>
<feature type="transmembrane region" description="Helical" evidence="7">
    <location>
        <begin position="221"/>
        <end position="248"/>
    </location>
</feature>
<name>A0A9W9FUZ4_9EURO</name>
<evidence type="ECO:0000256" key="7">
    <source>
        <dbReference type="SAM" id="Phobius"/>
    </source>
</evidence>
<evidence type="ECO:0000313" key="9">
    <source>
        <dbReference type="EMBL" id="KAJ5106857.1"/>
    </source>
</evidence>
<evidence type="ECO:0000313" key="10">
    <source>
        <dbReference type="Proteomes" id="UP001149165"/>
    </source>
</evidence>
<evidence type="ECO:0000259" key="8">
    <source>
        <dbReference type="Pfam" id="PF20684"/>
    </source>
</evidence>
<organism evidence="9 10">
    <name type="scientific">Penicillium angulare</name>
    <dbReference type="NCBI Taxonomy" id="116970"/>
    <lineage>
        <taxon>Eukaryota</taxon>
        <taxon>Fungi</taxon>
        <taxon>Dikarya</taxon>
        <taxon>Ascomycota</taxon>
        <taxon>Pezizomycotina</taxon>
        <taxon>Eurotiomycetes</taxon>
        <taxon>Eurotiomycetidae</taxon>
        <taxon>Eurotiales</taxon>
        <taxon>Aspergillaceae</taxon>
        <taxon>Penicillium</taxon>
    </lineage>
</organism>
<feature type="transmembrane region" description="Helical" evidence="7">
    <location>
        <begin position="260"/>
        <end position="280"/>
    </location>
</feature>
<dbReference type="InterPro" id="IPR049326">
    <property type="entry name" value="Rhodopsin_dom_fungi"/>
</dbReference>
<dbReference type="OrthoDB" id="444631at2759"/>
<dbReference type="PANTHER" id="PTHR33048">
    <property type="entry name" value="PTH11-LIKE INTEGRAL MEMBRANE PROTEIN (AFU_ORTHOLOGUE AFUA_5G11245)"/>
    <property type="match status" value="1"/>
</dbReference>
<feature type="transmembrane region" description="Helical" evidence="7">
    <location>
        <begin position="107"/>
        <end position="131"/>
    </location>
</feature>
<proteinExistence type="inferred from homology"/>